<sequence length="88" mass="10050">MIETRTFKSGNSVAVRLPRSLGFEAGVPVVIEQVGDTITLRASVDMTEEKRKLTELITRLRDVWGDAPRPTFDREETRIEFPDRLGLY</sequence>
<organism evidence="1 2">
    <name type="scientific">Sphingomonas mollis</name>
    <dbReference type="NCBI Taxonomy" id="2795726"/>
    <lineage>
        <taxon>Bacteria</taxon>
        <taxon>Pseudomonadati</taxon>
        <taxon>Pseudomonadota</taxon>
        <taxon>Alphaproteobacteria</taxon>
        <taxon>Sphingomonadales</taxon>
        <taxon>Sphingomonadaceae</taxon>
        <taxon>Sphingomonas</taxon>
    </lineage>
</organism>
<dbReference type="Proteomes" id="UP000640426">
    <property type="component" value="Unassembled WGS sequence"/>
</dbReference>
<dbReference type="EMBL" id="JAELXS010000004">
    <property type="protein sequence ID" value="MBJ6121922.1"/>
    <property type="molecule type" value="Genomic_DNA"/>
</dbReference>
<comment type="caution">
    <text evidence="1">The sequence shown here is derived from an EMBL/GenBank/DDBJ whole genome shotgun (WGS) entry which is preliminary data.</text>
</comment>
<name>A0ABS0XPJ3_9SPHN</name>
<evidence type="ECO:0008006" key="3">
    <source>
        <dbReference type="Google" id="ProtNLM"/>
    </source>
</evidence>
<accession>A0ABS0XPJ3</accession>
<gene>
    <name evidence="1" type="ORF">JAO74_08970</name>
</gene>
<proteinExistence type="predicted"/>
<dbReference type="RefSeq" id="WP_332908769.1">
    <property type="nucleotide sequence ID" value="NZ_JAELXS010000004.1"/>
</dbReference>
<keyword evidence="2" id="KW-1185">Reference proteome</keyword>
<dbReference type="SUPFAM" id="SSF89447">
    <property type="entry name" value="AbrB/MazE/MraZ-like"/>
    <property type="match status" value="1"/>
</dbReference>
<protein>
    <recommendedName>
        <fullName evidence="3">AbrB/MazE/SpoVT family DNA-binding domain-containing protein</fullName>
    </recommendedName>
</protein>
<evidence type="ECO:0000313" key="2">
    <source>
        <dbReference type="Proteomes" id="UP000640426"/>
    </source>
</evidence>
<evidence type="ECO:0000313" key="1">
    <source>
        <dbReference type="EMBL" id="MBJ6121922.1"/>
    </source>
</evidence>
<dbReference type="InterPro" id="IPR037914">
    <property type="entry name" value="SpoVT-AbrB_sf"/>
</dbReference>
<dbReference type="Gene3D" id="2.10.260.10">
    <property type="match status" value="1"/>
</dbReference>
<reference evidence="2" key="1">
    <citation type="submission" date="2020-12" db="EMBL/GenBank/DDBJ databases">
        <title>Hymenobacter sp.</title>
        <authorList>
            <person name="Kim M.K."/>
        </authorList>
    </citation>
    <scope>NUCLEOTIDE SEQUENCE [LARGE SCALE GENOMIC DNA]</scope>
    <source>
        <strain evidence="2">BT553</strain>
    </source>
</reference>